<dbReference type="InterPro" id="IPR010910">
    <property type="entry name" value="Nitrate/nitrite_sensing_bac"/>
</dbReference>
<dbReference type="Gene3D" id="3.30.565.10">
    <property type="entry name" value="Histidine kinase-like ATPase, C-terminal domain"/>
    <property type="match status" value="1"/>
</dbReference>
<evidence type="ECO:0000313" key="10">
    <source>
        <dbReference type="Proteomes" id="UP001596972"/>
    </source>
</evidence>
<dbReference type="PANTHER" id="PTHR45436">
    <property type="entry name" value="SENSOR HISTIDINE KINASE YKOH"/>
    <property type="match status" value="1"/>
</dbReference>
<dbReference type="RefSeq" id="WP_378298602.1">
    <property type="nucleotide sequence ID" value="NZ_JBHTJA010000020.1"/>
</dbReference>
<dbReference type="EC" id="2.7.13.3" evidence="2"/>
<keyword evidence="3" id="KW-0597">Phosphoprotein</keyword>
<dbReference type="EMBL" id="JBHTJA010000020">
    <property type="protein sequence ID" value="MFD0901383.1"/>
    <property type="molecule type" value="Genomic_DNA"/>
</dbReference>
<evidence type="ECO:0000256" key="7">
    <source>
        <dbReference type="SAM" id="Phobius"/>
    </source>
</evidence>
<comment type="caution">
    <text evidence="9">The sequence shown here is derived from an EMBL/GenBank/DDBJ whole genome shotgun (WGS) entry which is preliminary data.</text>
</comment>
<protein>
    <recommendedName>
        <fullName evidence="2">histidine kinase</fullName>
        <ecNumber evidence="2">2.7.13.3</ecNumber>
    </recommendedName>
</protein>
<evidence type="ECO:0000256" key="3">
    <source>
        <dbReference type="ARBA" id="ARBA00022553"/>
    </source>
</evidence>
<keyword evidence="10" id="KW-1185">Reference proteome</keyword>
<dbReference type="InterPro" id="IPR036890">
    <property type="entry name" value="HATPase_C_sf"/>
</dbReference>
<accession>A0ABW3EM44</accession>
<evidence type="ECO:0000256" key="6">
    <source>
        <dbReference type="SAM" id="MobiDB-lite"/>
    </source>
</evidence>
<keyword evidence="5" id="KW-0418">Kinase</keyword>
<feature type="domain" description="NIT" evidence="8">
    <location>
        <begin position="93"/>
        <end position="343"/>
    </location>
</feature>
<evidence type="ECO:0000256" key="1">
    <source>
        <dbReference type="ARBA" id="ARBA00000085"/>
    </source>
</evidence>
<evidence type="ECO:0000313" key="9">
    <source>
        <dbReference type="EMBL" id="MFD0901383.1"/>
    </source>
</evidence>
<keyword evidence="7" id="KW-0812">Transmembrane</keyword>
<keyword evidence="7" id="KW-1133">Transmembrane helix</keyword>
<dbReference type="Pfam" id="PF08376">
    <property type="entry name" value="NIT"/>
    <property type="match status" value="1"/>
</dbReference>
<feature type="transmembrane region" description="Helical" evidence="7">
    <location>
        <begin position="351"/>
        <end position="373"/>
    </location>
</feature>
<gene>
    <name evidence="9" type="ORF">ACFQ11_13365</name>
</gene>
<dbReference type="InterPro" id="IPR050428">
    <property type="entry name" value="TCS_sensor_his_kinase"/>
</dbReference>
<organism evidence="9 10">
    <name type="scientific">Actinomadura sediminis</name>
    <dbReference type="NCBI Taxonomy" id="1038904"/>
    <lineage>
        <taxon>Bacteria</taxon>
        <taxon>Bacillati</taxon>
        <taxon>Actinomycetota</taxon>
        <taxon>Actinomycetes</taxon>
        <taxon>Streptosporangiales</taxon>
        <taxon>Thermomonosporaceae</taxon>
        <taxon>Actinomadura</taxon>
    </lineage>
</organism>
<dbReference type="InterPro" id="IPR013587">
    <property type="entry name" value="Nitrate/nitrite_sensing"/>
</dbReference>
<dbReference type="Pfam" id="PF02518">
    <property type="entry name" value="HATPase_c"/>
    <property type="match status" value="1"/>
</dbReference>
<evidence type="ECO:0000256" key="5">
    <source>
        <dbReference type="ARBA" id="ARBA00022777"/>
    </source>
</evidence>
<name>A0ABW3EM44_9ACTN</name>
<feature type="region of interest" description="Disordered" evidence="6">
    <location>
        <begin position="1"/>
        <end position="38"/>
    </location>
</feature>
<feature type="compositionally biased region" description="Basic and acidic residues" evidence="6">
    <location>
        <begin position="973"/>
        <end position="985"/>
    </location>
</feature>
<feature type="region of interest" description="Disordered" evidence="6">
    <location>
        <begin position="717"/>
        <end position="1009"/>
    </location>
</feature>
<dbReference type="SUPFAM" id="SSF55874">
    <property type="entry name" value="ATPase domain of HSP90 chaperone/DNA topoisomerase II/histidine kinase"/>
    <property type="match status" value="1"/>
</dbReference>
<feature type="transmembrane region" description="Helical" evidence="7">
    <location>
        <begin position="52"/>
        <end position="75"/>
    </location>
</feature>
<dbReference type="SMART" id="SM00387">
    <property type="entry name" value="HATPase_c"/>
    <property type="match status" value="1"/>
</dbReference>
<feature type="compositionally biased region" description="Basic and acidic residues" evidence="6">
    <location>
        <begin position="926"/>
        <end position="941"/>
    </location>
</feature>
<reference evidence="10" key="1">
    <citation type="journal article" date="2019" name="Int. J. Syst. Evol. Microbiol.">
        <title>The Global Catalogue of Microorganisms (GCM) 10K type strain sequencing project: providing services to taxonomists for standard genome sequencing and annotation.</title>
        <authorList>
            <consortium name="The Broad Institute Genomics Platform"/>
            <consortium name="The Broad Institute Genome Sequencing Center for Infectious Disease"/>
            <person name="Wu L."/>
            <person name="Ma J."/>
        </authorList>
    </citation>
    <scope>NUCLEOTIDE SEQUENCE [LARGE SCALE GENOMIC DNA]</scope>
    <source>
        <strain evidence="10">JCM 31202</strain>
    </source>
</reference>
<keyword evidence="7" id="KW-0472">Membrane</keyword>
<evidence type="ECO:0000256" key="2">
    <source>
        <dbReference type="ARBA" id="ARBA00012438"/>
    </source>
</evidence>
<feature type="compositionally biased region" description="Low complexity" evidence="6">
    <location>
        <begin position="7"/>
        <end position="37"/>
    </location>
</feature>
<sequence>MAHRGRPAAPAVPAVQPSDDTGQAGPADPAAPAAPARRGPKAARFRSIRFKVVLMVTVSVVSLAALWSFAANIALGEGLNLRHVETVQDHYAYPAGALGSALQEERRLSMVYLGARDPNAGAALESGRLVTDRQAEVFRELASHGDDHDVPGRTLRLADKILRALDGLDERRRAIDSGAVDRHRAFADYTGLLADVGSLQGSLVTLDNAEVAKDARSQAELTEAREALSQENAWLAGALAAGHMTAGEHSTFVQLVGAQRTLYAHAAADLRPEDRRYYERVVRFPEYRRLRALEEHFVGSRRAVGDAGEAGRLWRTTVDSNLTRLRGLELALAAGAEERAEPISDRIITRVVLAGVLGVLAVVASLVIAVWVARSIIRELARLRREAIDLADVRLPDVVARLRRGEDVDVAAEAPPLAFAAREIDEVGEAFNAARRTAIQEAVAEATLRRNVSEVFVNLARRSQTLLHRQLKLLDAMERRIEEPDDLEDLFRVDHLATRMRRHAEGLIILSGRPPGRGWRTPVAVVDVARAAASEVEDYTRVNVAPMTGAAVVGPAVADVIHLLAELIENATVFSPPHTTVQVHGQAVAHGYSIEVEDRGLSMDDAALAAANERLATAEEFDLSDSGRLGLFVVGRLARRHGVKVTLRTSPYGGMTAIVLLPEDLVVRAGDPEGSPAITTRRTEEALVPAGTVVAPAFPGEDRGSVLRLPATMVEDAGAAPAGDTGNGARRPSAPGDRRTPLPRRRRAPAPGAPPAPEGPGYAPRHSGGPHAEAPTTDDARFEHPQPMGPGAGVEGGPPADEGSWPEGSDGAGFERPQVAEPGAVGSQEEGFGGAGFEGSQVAESGSGVEGGPPADEGSWPEGAHSGHPGVEGPGSEDSRGRAPGTEASRSDGSPLEPGARDGDAHGEGSAGPGASPSDGGGRQRALGDVRRRTPGEERPPLPKRVRQESMAAQLRDGEPAGPPASGEPEPEPPARARRTPEEARAMMSSIQRGTRRGRAEVEGGEGSG</sequence>
<dbReference type="InterPro" id="IPR003594">
    <property type="entry name" value="HATPase_dom"/>
</dbReference>
<dbReference type="PROSITE" id="PS50906">
    <property type="entry name" value="NIT"/>
    <property type="match status" value="1"/>
</dbReference>
<comment type="catalytic activity">
    <reaction evidence="1">
        <text>ATP + protein L-histidine = ADP + protein N-phospho-L-histidine.</text>
        <dbReference type="EC" id="2.7.13.3"/>
    </reaction>
</comment>
<dbReference type="PANTHER" id="PTHR45436:SF5">
    <property type="entry name" value="SENSOR HISTIDINE KINASE TRCS"/>
    <property type="match status" value="1"/>
</dbReference>
<evidence type="ECO:0000256" key="4">
    <source>
        <dbReference type="ARBA" id="ARBA00022679"/>
    </source>
</evidence>
<proteinExistence type="predicted"/>
<keyword evidence="4" id="KW-0808">Transferase</keyword>
<dbReference type="Proteomes" id="UP001596972">
    <property type="component" value="Unassembled WGS sequence"/>
</dbReference>
<evidence type="ECO:0000259" key="8">
    <source>
        <dbReference type="PROSITE" id="PS50906"/>
    </source>
</evidence>